<keyword evidence="2" id="KW-0732">Signal</keyword>
<dbReference type="PANTHER" id="PTHR12370">
    <property type="entry name" value="PHOSPHOLIPASE B-RELATED"/>
    <property type="match status" value="1"/>
</dbReference>
<keyword evidence="3 7" id="KW-0378">Hydrolase</keyword>
<evidence type="ECO:0000256" key="2">
    <source>
        <dbReference type="ARBA" id="ARBA00022729"/>
    </source>
</evidence>
<proteinExistence type="inferred from homology"/>
<dbReference type="SUPFAM" id="SSF54928">
    <property type="entry name" value="RNA-binding domain, RBD"/>
    <property type="match status" value="1"/>
</dbReference>
<dbReference type="Proteomes" id="UP001476798">
    <property type="component" value="Unassembled WGS sequence"/>
</dbReference>
<sequence>NLLSMGYGFLQYQTAEAAQKALRQLQKAFAALCHSTHLYGRRLVLEWADAEDTAFSSYPGSIFSGDDFYILSSGLVTLETTIGNSNPALWKFVHPKGTVMEWLRNIVANRLATTGKDWAEIFSKYNSGT</sequence>
<evidence type="ECO:0000313" key="8">
    <source>
        <dbReference type="EMBL" id="MEQ2171467.1"/>
    </source>
</evidence>
<dbReference type="InterPro" id="IPR007000">
    <property type="entry name" value="PLipase_B-like"/>
</dbReference>
<keyword evidence="9" id="KW-1185">Reference proteome</keyword>
<keyword evidence="6" id="KW-0325">Glycoprotein</keyword>
<dbReference type="EC" id="3.1.1.-" evidence="7"/>
<organism evidence="8 9">
    <name type="scientific">Goodea atripinnis</name>
    <dbReference type="NCBI Taxonomy" id="208336"/>
    <lineage>
        <taxon>Eukaryota</taxon>
        <taxon>Metazoa</taxon>
        <taxon>Chordata</taxon>
        <taxon>Craniata</taxon>
        <taxon>Vertebrata</taxon>
        <taxon>Euteleostomi</taxon>
        <taxon>Actinopterygii</taxon>
        <taxon>Neopterygii</taxon>
        <taxon>Teleostei</taxon>
        <taxon>Neoteleostei</taxon>
        <taxon>Acanthomorphata</taxon>
        <taxon>Ovalentaria</taxon>
        <taxon>Atherinomorphae</taxon>
        <taxon>Cyprinodontiformes</taxon>
        <taxon>Goodeidae</taxon>
        <taxon>Goodea</taxon>
    </lineage>
</organism>
<comment type="function">
    <text evidence="7">Putative phospholipase.</text>
</comment>
<dbReference type="Gene3D" id="3.30.70.330">
    <property type="match status" value="1"/>
</dbReference>
<name>A0ABV0NJ76_9TELE</name>
<reference evidence="8 9" key="1">
    <citation type="submission" date="2021-06" db="EMBL/GenBank/DDBJ databases">
        <authorList>
            <person name="Palmer J.M."/>
        </authorList>
    </citation>
    <scope>NUCLEOTIDE SEQUENCE [LARGE SCALE GENOMIC DNA]</scope>
    <source>
        <strain evidence="8 9">GA_2019</strain>
        <tissue evidence="8">Muscle</tissue>
    </source>
</reference>
<evidence type="ECO:0000256" key="6">
    <source>
        <dbReference type="ARBA" id="ARBA00023180"/>
    </source>
</evidence>
<comment type="caution">
    <text evidence="8">The sequence shown here is derived from an EMBL/GenBank/DDBJ whole genome shotgun (WGS) entry which is preliminary data.</text>
</comment>
<keyword evidence="5 7" id="KW-0443">Lipid metabolism</keyword>
<dbReference type="Pfam" id="PF04916">
    <property type="entry name" value="Phospholip_B"/>
    <property type="match status" value="1"/>
</dbReference>
<evidence type="ECO:0000256" key="7">
    <source>
        <dbReference type="RuleBase" id="RU364138"/>
    </source>
</evidence>
<dbReference type="InterPro" id="IPR012677">
    <property type="entry name" value="Nucleotide-bd_a/b_plait_sf"/>
</dbReference>
<evidence type="ECO:0000256" key="5">
    <source>
        <dbReference type="ARBA" id="ARBA00023098"/>
    </source>
</evidence>
<dbReference type="Gene3D" id="3.60.60.30">
    <property type="match status" value="1"/>
</dbReference>
<comment type="similarity">
    <text evidence="1 7">Belongs to the phospholipase B-like family.</text>
</comment>
<dbReference type="InterPro" id="IPR035979">
    <property type="entry name" value="RBD_domain_sf"/>
</dbReference>
<keyword evidence="4 7" id="KW-0442">Lipid degradation</keyword>
<dbReference type="EMBL" id="JAHRIO010040640">
    <property type="protein sequence ID" value="MEQ2171467.1"/>
    <property type="molecule type" value="Genomic_DNA"/>
</dbReference>
<feature type="non-terminal residue" evidence="8">
    <location>
        <position position="1"/>
    </location>
</feature>
<gene>
    <name evidence="8" type="ORF">GOODEAATRI_010972</name>
</gene>
<evidence type="ECO:0000256" key="4">
    <source>
        <dbReference type="ARBA" id="ARBA00022963"/>
    </source>
</evidence>
<protein>
    <recommendedName>
        <fullName evidence="7">Phospholipase B-like</fullName>
        <ecNumber evidence="7">3.1.1.-</ecNumber>
    </recommendedName>
</protein>
<evidence type="ECO:0000313" key="9">
    <source>
        <dbReference type="Proteomes" id="UP001476798"/>
    </source>
</evidence>
<evidence type="ECO:0000256" key="3">
    <source>
        <dbReference type="ARBA" id="ARBA00022801"/>
    </source>
</evidence>
<dbReference type="PANTHER" id="PTHR12370:SF3">
    <property type="entry name" value="PHOSPHOLIPASE B-LIKE 2-RELATED"/>
    <property type="match status" value="1"/>
</dbReference>
<evidence type="ECO:0000256" key="1">
    <source>
        <dbReference type="ARBA" id="ARBA00007835"/>
    </source>
</evidence>
<accession>A0ABV0NJ76</accession>